<proteinExistence type="predicted"/>
<evidence type="ECO:0000256" key="1">
    <source>
        <dbReference type="SAM" id="MobiDB-lite"/>
    </source>
</evidence>
<dbReference type="Proteomes" id="UP001143480">
    <property type="component" value="Unassembled WGS sequence"/>
</dbReference>
<organism evidence="2 3">
    <name type="scientific">Dactylosporangium matsuzakiense</name>
    <dbReference type="NCBI Taxonomy" id="53360"/>
    <lineage>
        <taxon>Bacteria</taxon>
        <taxon>Bacillati</taxon>
        <taxon>Actinomycetota</taxon>
        <taxon>Actinomycetes</taxon>
        <taxon>Micromonosporales</taxon>
        <taxon>Micromonosporaceae</taxon>
        <taxon>Dactylosporangium</taxon>
    </lineage>
</organism>
<evidence type="ECO:0000313" key="3">
    <source>
        <dbReference type="Proteomes" id="UP001143480"/>
    </source>
</evidence>
<evidence type="ECO:0000313" key="2">
    <source>
        <dbReference type="EMBL" id="GLK99320.1"/>
    </source>
</evidence>
<gene>
    <name evidence="2" type="ORF">GCM10017581_010610</name>
</gene>
<dbReference type="EMBL" id="BSFP01000003">
    <property type="protein sequence ID" value="GLK99320.1"/>
    <property type="molecule type" value="Genomic_DNA"/>
</dbReference>
<dbReference type="AlphaFoldDB" id="A0A9W6NJR1"/>
<reference evidence="2" key="2">
    <citation type="submission" date="2023-01" db="EMBL/GenBank/DDBJ databases">
        <authorList>
            <person name="Sun Q."/>
            <person name="Evtushenko L."/>
        </authorList>
    </citation>
    <scope>NUCLEOTIDE SEQUENCE</scope>
    <source>
        <strain evidence="2">VKM Ac-1321</strain>
    </source>
</reference>
<accession>A0A9W6NJR1</accession>
<protein>
    <submittedName>
        <fullName evidence="2">Uncharacterized protein</fullName>
    </submittedName>
</protein>
<comment type="caution">
    <text evidence="2">The sequence shown here is derived from an EMBL/GenBank/DDBJ whole genome shotgun (WGS) entry which is preliminary data.</text>
</comment>
<sequence length="132" mass="14415">MWSIADRPVDIPDPGIIAQRSLCGCRGRHLGTRISAKATRSTVADLHGRPAGTPLPNRRSPRIGHIRPANNAPAAVRIRLHLEHAGVPLRDCDEPGSFSDQPALRSRYEASWSGALSRLRDLAEADDLSERD</sequence>
<feature type="region of interest" description="Disordered" evidence="1">
    <location>
        <begin position="39"/>
        <end position="67"/>
    </location>
</feature>
<name>A0A9W6NJR1_9ACTN</name>
<reference evidence="2" key="1">
    <citation type="journal article" date="2014" name="Int. J. Syst. Evol. Microbiol.">
        <title>Complete genome sequence of Corynebacterium casei LMG S-19264T (=DSM 44701T), isolated from a smear-ripened cheese.</title>
        <authorList>
            <consortium name="US DOE Joint Genome Institute (JGI-PGF)"/>
            <person name="Walter F."/>
            <person name="Albersmeier A."/>
            <person name="Kalinowski J."/>
            <person name="Ruckert C."/>
        </authorList>
    </citation>
    <scope>NUCLEOTIDE SEQUENCE</scope>
    <source>
        <strain evidence="2">VKM Ac-1321</strain>
    </source>
</reference>
<keyword evidence="3" id="KW-1185">Reference proteome</keyword>